<reference evidence="3 4" key="1">
    <citation type="submission" date="2024-01" db="EMBL/GenBank/DDBJ databases">
        <title>A draft genome for the cacao thread blight pathogen Marasmiellus scandens.</title>
        <authorList>
            <person name="Baruah I.K."/>
            <person name="Leung J."/>
            <person name="Bukari Y."/>
            <person name="Amoako-Attah I."/>
            <person name="Meinhardt L.W."/>
            <person name="Bailey B.A."/>
            <person name="Cohen S.P."/>
        </authorList>
    </citation>
    <scope>NUCLEOTIDE SEQUENCE [LARGE SCALE GENOMIC DNA]</scope>
    <source>
        <strain evidence="3 4">GH-19</strain>
    </source>
</reference>
<gene>
    <name evidence="3" type="ORF">VKT23_001843</name>
</gene>
<dbReference type="PANTHER" id="PTHR33099:SF7">
    <property type="entry name" value="MYND-TYPE DOMAIN-CONTAINING PROTEIN"/>
    <property type="match status" value="1"/>
</dbReference>
<proteinExistence type="predicted"/>
<dbReference type="PANTHER" id="PTHR33099">
    <property type="entry name" value="FE2OG DIOXYGENASE DOMAIN-CONTAINING PROTEIN"/>
    <property type="match status" value="1"/>
</dbReference>
<evidence type="ECO:0000313" key="3">
    <source>
        <dbReference type="EMBL" id="KAK7470417.1"/>
    </source>
</evidence>
<sequence>MAEIGDPNSAQTPAQRQFPVPLLPRNASEINSQSADATDSDDEDDEDEEENGSDSDLSDGGDLKEELEGVLQSFFGFRGTFAFGSAFPQAPNPVLSIDGIGQVGLPLSERDALAIIEKAQQAPFGHNQETVVDTRVRDTFEIEAAKVHFVNPQFEKWLKTEIVPTIASQLGTLSDDTKLELYKLLLYKERSHFKKHQDTAKSPGMFATVVIVLPSLHTGGELVLSHSNASKIFDFSSHSLLETAVMAWYTDVFHEVKPVLSGFRLALSFNLIRSTESSLAVPRLSNMDSSIGELRTVLRKWKADKFSDTCNNKVAYMLSHQYSESELSRGEKALKGGDAHLISYIRDVAEELGFVLALGNLELQISGQAEDTGYRCNYYKRRRGWYDDSEDEAGADDVEMIEEDNRELSVTALYDLDGRRIASITTIEDEDLIPADYFDGVQPDRKEYEGYMGNYAGSLDHYYHSTALIIGPEDMVDFSCDVKASYALRQLAKSSTAGLSTPTAEDRSQAYCLLLNLKTKDQADQLISYSLKWKDLGLWESVFRRSATLATLARMIEGWKLFGWDAINPRLGGIILGMKDLTSVINFLSTLPQHASAEERPKVQRWCNAMHRSHLTRIQRATVADVPHLFAAIRQYGIKWFDENVFSNLAKDDTVDYNFWVNFVKKLWDDRATLLSPSNESARADFTVLLEKTLTLALTKPRIDVMALYSAAIQSYGPAWFEQRILPSMIKDNTQVEFFHQLWQELWSLRERAIGNAAPNYDSLVESVTVISLKMKCSDQQIPLLIKAIQANGTPWFNDRIFDIISKADDMYTFWLGLTTSLLDKNIGTDRPDEPPSSEPSKSVIHRCLEVLTSLWDMQVTAPAPRPYYGYHFQQAVTKLKSVERIVEIVNICVRAKHPELCTPVFVAMLKKRPMTKENFTAFYEDFVRDVARIKDIDICSPPFNRIMEVLIGAYLQNVLGSRPGNALGVRLRNIGCTCANCALVNNFLTNLSETTTFSINKPPRVHVCSYMDRVRDLVTYTVASYGRPTPVTVRKTPALMAYLQWAARQQKARAFLKSIGGDDVLAKVVGGRYTDVLRAVEGSQPFRVSSGQVYKFTNLIFIYA</sequence>
<accession>A0ABR1K496</accession>
<feature type="compositionally biased region" description="Acidic residues" evidence="1">
    <location>
        <begin position="38"/>
        <end position="59"/>
    </location>
</feature>
<feature type="domain" description="Prolyl 4-hydroxylase alpha subunit Fe(2+) 2OG dioxygenase" evidence="2">
    <location>
        <begin position="184"/>
        <end position="270"/>
    </location>
</feature>
<feature type="compositionally biased region" description="Polar residues" evidence="1">
    <location>
        <begin position="28"/>
        <end position="37"/>
    </location>
</feature>
<comment type="caution">
    <text evidence="3">The sequence shown here is derived from an EMBL/GenBank/DDBJ whole genome shotgun (WGS) entry which is preliminary data.</text>
</comment>
<dbReference type="Pfam" id="PF13640">
    <property type="entry name" value="2OG-FeII_Oxy_3"/>
    <property type="match status" value="1"/>
</dbReference>
<evidence type="ECO:0000313" key="4">
    <source>
        <dbReference type="Proteomes" id="UP001498398"/>
    </source>
</evidence>
<protein>
    <recommendedName>
        <fullName evidence="2">Prolyl 4-hydroxylase alpha subunit Fe(2+) 2OG dioxygenase domain-containing protein</fullName>
    </recommendedName>
</protein>
<feature type="region of interest" description="Disordered" evidence="1">
    <location>
        <begin position="1"/>
        <end position="62"/>
    </location>
</feature>
<keyword evidence="4" id="KW-1185">Reference proteome</keyword>
<evidence type="ECO:0000259" key="2">
    <source>
        <dbReference type="Pfam" id="PF13640"/>
    </source>
</evidence>
<name>A0ABR1K496_9AGAR</name>
<dbReference type="InterPro" id="IPR044862">
    <property type="entry name" value="Pro_4_hyd_alph_FE2OG_OXY"/>
</dbReference>
<dbReference type="Proteomes" id="UP001498398">
    <property type="component" value="Unassembled WGS sequence"/>
</dbReference>
<dbReference type="Gene3D" id="2.60.120.620">
    <property type="entry name" value="q2cbj1_9rhob like domain"/>
    <property type="match status" value="1"/>
</dbReference>
<dbReference type="EMBL" id="JBANRG010000002">
    <property type="protein sequence ID" value="KAK7470417.1"/>
    <property type="molecule type" value="Genomic_DNA"/>
</dbReference>
<evidence type="ECO:0000256" key="1">
    <source>
        <dbReference type="SAM" id="MobiDB-lite"/>
    </source>
</evidence>
<organism evidence="3 4">
    <name type="scientific">Marasmiellus scandens</name>
    <dbReference type="NCBI Taxonomy" id="2682957"/>
    <lineage>
        <taxon>Eukaryota</taxon>
        <taxon>Fungi</taxon>
        <taxon>Dikarya</taxon>
        <taxon>Basidiomycota</taxon>
        <taxon>Agaricomycotina</taxon>
        <taxon>Agaricomycetes</taxon>
        <taxon>Agaricomycetidae</taxon>
        <taxon>Agaricales</taxon>
        <taxon>Marasmiineae</taxon>
        <taxon>Omphalotaceae</taxon>
        <taxon>Marasmiellus</taxon>
    </lineage>
</organism>